<dbReference type="Gene3D" id="3.90.226.10">
    <property type="entry name" value="2-enoyl-CoA Hydratase, Chain A, domain 1"/>
    <property type="match status" value="1"/>
</dbReference>
<dbReference type="InterPro" id="IPR034733">
    <property type="entry name" value="AcCoA_carboxyl_beta"/>
</dbReference>
<organism evidence="4 5">
    <name type="scientific">Aquitalea magnusonii</name>
    <dbReference type="NCBI Taxonomy" id="332411"/>
    <lineage>
        <taxon>Bacteria</taxon>
        <taxon>Pseudomonadati</taxon>
        <taxon>Pseudomonadota</taxon>
        <taxon>Betaproteobacteria</taxon>
        <taxon>Neisseriales</taxon>
        <taxon>Chromobacteriaceae</taxon>
        <taxon>Aquitalea</taxon>
    </lineage>
</organism>
<keyword evidence="2" id="KW-0812">Transmembrane</keyword>
<reference evidence="4 5" key="1">
    <citation type="submission" date="2018-05" db="EMBL/GenBank/DDBJ databases">
        <title>Genomic Encyclopedia of Type Strains, Phase IV (KMG-IV): sequencing the most valuable type-strain genomes for metagenomic binning, comparative biology and taxonomic classification.</title>
        <authorList>
            <person name="Goeker M."/>
        </authorList>
    </citation>
    <scope>NUCLEOTIDE SEQUENCE [LARGE SCALE GENOMIC DNA]</scope>
    <source>
        <strain evidence="4 5">DSM 25134</strain>
    </source>
</reference>
<dbReference type="GO" id="GO:0016831">
    <property type="term" value="F:carboxy-lyase activity"/>
    <property type="evidence" value="ECO:0007669"/>
    <property type="project" value="InterPro"/>
</dbReference>
<feature type="domain" description="CoA carboxyltransferase N-terminal" evidence="3">
    <location>
        <begin position="1"/>
        <end position="197"/>
    </location>
</feature>
<dbReference type="EMBL" id="QJKC01000001">
    <property type="protein sequence ID" value="PXX50979.1"/>
    <property type="molecule type" value="Genomic_DNA"/>
</dbReference>
<dbReference type="GO" id="GO:0016740">
    <property type="term" value="F:transferase activity"/>
    <property type="evidence" value="ECO:0007669"/>
    <property type="project" value="UniProtKB-KW"/>
</dbReference>
<dbReference type="InterPro" id="IPR029045">
    <property type="entry name" value="ClpP/crotonase-like_dom_sf"/>
</dbReference>
<dbReference type="GO" id="GO:2001295">
    <property type="term" value="P:malonyl-CoA biosynthetic process"/>
    <property type="evidence" value="ECO:0007669"/>
    <property type="project" value="TreeGrafter"/>
</dbReference>
<keyword evidence="2" id="KW-1133">Transmembrane helix</keyword>
<evidence type="ECO:0000259" key="3">
    <source>
        <dbReference type="PROSITE" id="PS50980"/>
    </source>
</evidence>
<accession>A0A318JP79</accession>
<gene>
    <name evidence="4" type="ORF">DFR38_10134</name>
</gene>
<name>A0A318JP79_9NEIS</name>
<proteinExistence type="predicted"/>
<dbReference type="NCBIfam" id="TIGR03133">
    <property type="entry name" value="malonate_beta"/>
    <property type="match status" value="1"/>
</dbReference>
<dbReference type="OrthoDB" id="5502755at2"/>
<feature type="transmembrane region" description="Helical" evidence="2">
    <location>
        <begin position="152"/>
        <end position="178"/>
    </location>
</feature>
<dbReference type="GO" id="GO:0006633">
    <property type="term" value="P:fatty acid biosynthetic process"/>
    <property type="evidence" value="ECO:0007669"/>
    <property type="project" value="TreeGrafter"/>
</dbReference>
<dbReference type="Pfam" id="PF01039">
    <property type="entry name" value="Carboxyl_trans"/>
    <property type="match status" value="1"/>
</dbReference>
<dbReference type="SUPFAM" id="SSF52096">
    <property type="entry name" value="ClpP/crotonase"/>
    <property type="match status" value="1"/>
</dbReference>
<keyword evidence="2" id="KW-0472">Membrane</keyword>
<dbReference type="PROSITE" id="PS50980">
    <property type="entry name" value="COA_CT_NTER"/>
    <property type="match status" value="1"/>
</dbReference>
<sequence length="287" mass="30503">MSHQQDIARLLQGHSFIELSARERAHSLLDAGSSRELAGPFDRQYSPWLGAQGIVAQADDGVVICKGLLDGQPAVIAAIEGGFQGGSLGEVGGAKLVSALELAATDNRQGIPTRAVILFETGGVRLQEANLGLAAIAEIHAAIVDLARYQPVIGIIAGTVGCFGGMSIAAGLCSYLIVTREARLGLNGPQVIEQEAGVAEYDSRNRPFIWSLTGGEQRRVCGLADALLDDDSVLIRQQLLDFIARGLPEQPRHRRSQHMLQRLLAMDSTSQADAASARQFFQSGAKP</sequence>
<dbReference type="GO" id="GO:0005975">
    <property type="term" value="P:carbohydrate metabolic process"/>
    <property type="evidence" value="ECO:0007669"/>
    <property type="project" value="InterPro"/>
</dbReference>
<dbReference type="PANTHER" id="PTHR42995:SF1">
    <property type="entry name" value="MALONATE DECARBOXYLASE BETA SUBUNIT"/>
    <property type="match status" value="1"/>
</dbReference>
<evidence type="ECO:0000256" key="2">
    <source>
        <dbReference type="SAM" id="Phobius"/>
    </source>
</evidence>
<dbReference type="InterPro" id="IPR017556">
    <property type="entry name" value="Malonate_beta"/>
</dbReference>
<protein>
    <submittedName>
        <fullName evidence="4">Malonate decarboxylase beta subunit</fullName>
    </submittedName>
</protein>
<evidence type="ECO:0000313" key="5">
    <source>
        <dbReference type="Proteomes" id="UP000248395"/>
    </source>
</evidence>
<keyword evidence="1" id="KW-0808">Transferase</keyword>
<dbReference type="PANTHER" id="PTHR42995">
    <property type="entry name" value="ACETYL-COENZYME A CARBOXYLASE CARBOXYL TRANSFERASE SUBUNIT BETA, CHLOROPLASTIC"/>
    <property type="match status" value="1"/>
</dbReference>
<comment type="caution">
    <text evidence="4">The sequence shown here is derived from an EMBL/GenBank/DDBJ whole genome shotgun (WGS) entry which is preliminary data.</text>
</comment>
<dbReference type="NCBIfam" id="NF005530">
    <property type="entry name" value="PRK07189.1"/>
    <property type="match status" value="1"/>
</dbReference>
<dbReference type="InterPro" id="IPR011762">
    <property type="entry name" value="COA_CT_N"/>
</dbReference>
<evidence type="ECO:0000313" key="4">
    <source>
        <dbReference type="EMBL" id="PXX50979.1"/>
    </source>
</evidence>
<dbReference type="GO" id="GO:0003989">
    <property type="term" value="F:acetyl-CoA carboxylase activity"/>
    <property type="evidence" value="ECO:0007669"/>
    <property type="project" value="TreeGrafter"/>
</dbReference>
<dbReference type="Proteomes" id="UP000248395">
    <property type="component" value="Unassembled WGS sequence"/>
</dbReference>
<dbReference type="AlphaFoldDB" id="A0A318JP79"/>
<evidence type="ECO:0000256" key="1">
    <source>
        <dbReference type="ARBA" id="ARBA00022679"/>
    </source>
</evidence>
<dbReference type="RefSeq" id="WP_059287672.1">
    <property type="nucleotide sequence ID" value="NZ_LNQU01000336.1"/>
</dbReference>
<keyword evidence="5" id="KW-1185">Reference proteome</keyword>